<name>A0A1G1VB72_9BACT</name>
<dbReference type="CDD" id="cd03801">
    <property type="entry name" value="GT4_PimA-like"/>
    <property type="match status" value="1"/>
</dbReference>
<dbReference type="SUPFAM" id="SSF53756">
    <property type="entry name" value="UDP-Glycosyltransferase/glycogen phosphorylase"/>
    <property type="match status" value="1"/>
</dbReference>
<dbReference type="Gene3D" id="3.40.50.2000">
    <property type="entry name" value="Glycogen Phosphorylase B"/>
    <property type="match status" value="2"/>
</dbReference>
<evidence type="ECO:0000313" key="3">
    <source>
        <dbReference type="Proteomes" id="UP000177685"/>
    </source>
</evidence>
<dbReference type="AlphaFoldDB" id="A0A1G1VB72"/>
<dbReference type="PANTHER" id="PTHR45947">
    <property type="entry name" value="SULFOQUINOVOSYL TRANSFERASE SQD2"/>
    <property type="match status" value="1"/>
</dbReference>
<reference evidence="2 3" key="1">
    <citation type="journal article" date="2016" name="Nat. Commun.">
        <title>Thousands of microbial genomes shed light on interconnected biogeochemical processes in an aquifer system.</title>
        <authorList>
            <person name="Anantharaman K."/>
            <person name="Brown C.T."/>
            <person name="Hug L.A."/>
            <person name="Sharon I."/>
            <person name="Castelle C.J."/>
            <person name="Probst A.J."/>
            <person name="Thomas B.C."/>
            <person name="Singh A."/>
            <person name="Wilkins M.J."/>
            <person name="Karaoz U."/>
            <person name="Brodie E.L."/>
            <person name="Williams K.H."/>
            <person name="Hubbard S.S."/>
            <person name="Banfield J.F."/>
        </authorList>
    </citation>
    <scope>NUCLEOTIDE SEQUENCE [LARGE SCALE GENOMIC DNA]</scope>
</reference>
<feature type="domain" description="Glycosyl transferase family 1" evidence="1">
    <location>
        <begin position="185"/>
        <end position="339"/>
    </location>
</feature>
<dbReference type="Proteomes" id="UP000177685">
    <property type="component" value="Unassembled WGS sequence"/>
</dbReference>
<dbReference type="PANTHER" id="PTHR45947:SF3">
    <property type="entry name" value="SULFOQUINOVOSYL TRANSFERASE SQD2"/>
    <property type="match status" value="1"/>
</dbReference>
<sequence>METKKRLKIAFLSFYSGIIERGVETLIPEIAERLGKNHEVVVYQSGPGYGKNYKIVQIPTSWKPDTLQEPLNLRRRLFLDKSSLAVMEFMRKILPTLKKEKFDVVVPWNNGWQTILCRFNNVGRVVSIGQSGLGWDDRVNLWLFPDYFVGFTKSQCEWANRVNPLVKTVTIPNGVDTIRFTPQGKKAKINLAAPIILCVAALVPLKRQKLAIKAVSLLKKGSLVLVGKGEMKDELQKMGDQLLPGRFKIFESAYKDIDKVYRMANVFTFPTSHWESFGLVLLEAMASGLPVVANDDPIRREIVGGGSGLFVNPEHAQEYAQALQKALATDWGVKPREQASKFSWDEIAKKYEQLFLKIV</sequence>
<dbReference type="InterPro" id="IPR001296">
    <property type="entry name" value="Glyco_trans_1"/>
</dbReference>
<dbReference type="InterPro" id="IPR050194">
    <property type="entry name" value="Glycosyltransferase_grp1"/>
</dbReference>
<comment type="caution">
    <text evidence="2">The sequence shown here is derived from an EMBL/GenBank/DDBJ whole genome shotgun (WGS) entry which is preliminary data.</text>
</comment>
<accession>A0A1G1VB72</accession>
<dbReference type="GO" id="GO:0016757">
    <property type="term" value="F:glycosyltransferase activity"/>
    <property type="evidence" value="ECO:0007669"/>
    <property type="project" value="InterPro"/>
</dbReference>
<evidence type="ECO:0000259" key="1">
    <source>
        <dbReference type="Pfam" id="PF00534"/>
    </source>
</evidence>
<organism evidence="2 3">
    <name type="scientific">Candidatus Blackburnbacteria bacterium RIFCSPLOWO2_01_FULL_41_27</name>
    <dbReference type="NCBI Taxonomy" id="1797520"/>
    <lineage>
        <taxon>Bacteria</taxon>
        <taxon>Candidatus Blackburniibacteriota</taxon>
    </lineage>
</organism>
<gene>
    <name evidence="2" type="ORF">A3A58_00200</name>
</gene>
<evidence type="ECO:0000313" key="2">
    <source>
        <dbReference type="EMBL" id="OGY12669.1"/>
    </source>
</evidence>
<protein>
    <recommendedName>
        <fullName evidence="1">Glycosyl transferase family 1 domain-containing protein</fullName>
    </recommendedName>
</protein>
<proteinExistence type="predicted"/>
<dbReference type="Pfam" id="PF00534">
    <property type="entry name" value="Glycos_transf_1"/>
    <property type="match status" value="1"/>
</dbReference>
<dbReference type="EMBL" id="MHCD01000049">
    <property type="protein sequence ID" value="OGY12669.1"/>
    <property type="molecule type" value="Genomic_DNA"/>
</dbReference>